<dbReference type="OrthoDB" id="3193769at2"/>
<gene>
    <name evidence="1" type="ORF">SAMN02745158_00413</name>
</gene>
<evidence type="ECO:0008006" key="3">
    <source>
        <dbReference type="Google" id="ProtNLM"/>
    </source>
</evidence>
<dbReference type="EMBL" id="FQVI01000001">
    <property type="protein sequence ID" value="SHE39071.1"/>
    <property type="molecule type" value="Genomic_DNA"/>
</dbReference>
<dbReference type="Proteomes" id="UP000184245">
    <property type="component" value="Unassembled WGS sequence"/>
</dbReference>
<dbReference type="RefSeq" id="WP_158640967.1">
    <property type="nucleotide sequence ID" value="NZ_FQVI01000001.1"/>
</dbReference>
<dbReference type="STRING" id="1122155.SAMN02745158_00413"/>
<evidence type="ECO:0000313" key="1">
    <source>
        <dbReference type="EMBL" id="SHE39071.1"/>
    </source>
</evidence>
<dbReference type="AlphaFoldDB" id="A0A1M4T3Q3"/>
<proteinExistence type="predicted"/>
<name>A0A1M4T3Q3_9CLOT</name>
<organism evidence="1 2">
    <name type="scientific">Lactonifactor longoviformis DSM 17459</name>
    <dbReference type="NCBI Taxonomy" id="1122155"/>
    <lineage>
        <taxon>Bacteria</taxon>
        <taxon>Bacillati</taxon>
        <taxon>Bacillota</taxon>
        <taxon>Clostridia</taxon>
        <taxon>Eubacteriales</taxon>
        <taxon>Clostridiaceae</taxon>
        <taxon>Lactonifactor</taxon>
    </lineage>
</organism>
<evidence type="ECO:0000313" key="2">
    <source>
        <dbReference type="Proteomes" id="UP000184245"/>
    </source>
</evidence>
<reference evidence="1 2" key="1">
    <citation type="submission" date="2016-11" db="EMBL/GenBank/DDBJ databases">
        <authorList>
            <person name="Jaros S."/>
            <person name="Januszkiewicz K."/>
            <person name="Wedrychowicz H."/>
        </authorList>
    </citation>
    <scope>NUCLEOTIDE SEQUENCE [LARGE SCALE GENOMIC DNA]</scope>
    <source>
        <strain evidence="1 2">DSM 17459</strain>
    </source>
</reference>
<protein>
    <recommendedName>
        <fullName evidence="3">Homeodomain-like domain-containing protein</fullName>
    </recommendedName>
</protein>
<accession>A0A1M4T3Q3</accession>
<keyword evidence="2" id="KW-1185">Reference proteome</keyword>
<sequence>MVNYREILRLTSLGYTQRQIAASVHSSRSTISEVQELARKADLSFPLDESVTNEVLLMTFHPERLTATNPRVEPDYSFIHKELAKPAVTLSLLWTEYDEIVFDP</sequence>